<sequence>MCQVLEVSENGYYNWRKRGKSQRKRDDEQLTERIEDAYHQNRGQYGSPRIHAELKGLGIHCGRKRVARLMQAKQLSARKRKRKPRTTNSQHGFPLAPNLLEQDFTADAPNTKWVSDVRP</sequence>
<organism evidence="3 4">
    <name type="scientific">Dictyobacter formicarum</name>
    <dbReference type="NCBI Taxonomy" id="2778368"/>
    <lineage>
        <taxon>Bacteria</taxon>
        <taxon>Bacillati</taxon>
        <taxon>Chloroflexota</taxon>
        <taxon>Ktedonobacteria</taxon>
        <taxon>Ktedonobacterales</taxon>
        <taxon>Dictyobacteraceae</taxon>
        <taxon>Dictyobacter</taxon>
    </lineage>
</organism>
<protein>
    <recommendedName>
        <fullName evidence="2">HTH-like domain-containing protein</fullName>
    </recommendedName>
</protein>
<evidence type="ECO:0000313" key="3">
    <source>
        <dbReference type="EMBL" id="GHO88569.1"/>
    </source>
</evidence>
<evidence type="ECO:0000259" key="2">
    <source>
        <dbReference type="Pfam" id="PF13276"/>
    </source>
</evidence>
<reference evidence="3 4" key="1">
    <citation type="journal article" date="2021" name="Int. J. Syst. Evol. Microbiol.">
        <title>Reticulibacter mediterranei gen. nov., sp. nov., within the new family Reticulibacteraceae fam. nov., and Ktedonospora formicarum gen. nov., sp. nov., Ktedonobacter robiniae sp. nov., Dictyobacter formicarum sp. nov. and Dictyobacter arantiisoli sp. nov., belonging to the class Ktedonobacteria.</title>
        <authorList>
            <person name="Yabe S."/>
            <person name="Zheng Y."/>
            <person name="Wang C.M."/>
            <person name="Sakai Y."/>
            <person name="Abe K."/>
            <person name="Yokota A."/>
            <person name="Donadio S."/>
            <person name="Cavaletti L."/>
            <person name="Monciardini P."/>
        </authorList>
    </citation>
    <scope>NUCLEOTIDE SEQUENCE [LARGE SCALE GENOMIC DNA]</scope>
    <source>
        <strain evidence="3 4">SOSP1-9</strain>
    </source>
</reference>
<evidence type="ECO:0000313" key="4">
    <source>
        <dbReference type="Proteomes" id="UP000635565"/>
    </source>
</evidence>
<accession>A0ABQ3VSG2</accession>
<feature type="region of interest" description="Disordered" evidence="1">
    <location>
        <begin position="73"/>
        <end position="119"/>
    </location>
</feature>
<evidence type="ECO:0000256" key="1">
    <source>
        <dbReference type="SAM" id="MobiDB-lite"/>
    </source>
</evidence>
<dbReference type="EMBL" id="BNJJ01000025">
    <property type="protein sequence ID" value="GHO88569.1"/>
    <property type="molecule type" value="Genomic_DNA"/>
</dbReference>
<dbReference type="InterPro" id="IPR050900">
    <property type="entry name" value="Transposase_IS3/IS150/IS904"/>
</dbReference>
<gene>
    <name evidence="3" type="ORF">KSZ_65750</name>
</gene>
<dbReference type="PANTHER" id="PTHR46889">
    <property type="entry name" value="TRANSPOSASE INSF FOR INSERTION SEQUENCE IS3B-RELATED"/>
    <property type="match status" value="1"/>
</dbReference>
<dbReference type="Proteomes" id="UP000635565">
    <property type="component" value="Unassembled WGS sequence"/>
</dbReference>
<feature type="compositionally biased region" description="Basic residues" evidence="1">
    <location>
        <begin position="76"/>
        <end position="85"/>
    </location>
</feature>
<dbReference type="Pfam" id="PF13276">
    <property type="entry name" value="HTH_21"/>
    <property type="match status" value="1"/>
</dbReference>
<dbReference type="RefSeq" id="WP_201366139.1">
    <property type="nucleotide sequence ID" value="NZ_BNJJ01000025.1"/>
</dbReference>
<dbReference type="InterPro" id="IPR025948">
    <property type="entry name" value="HTH-like_dom"/>
</dbReference>
<comment type="caution">
    <text evidence="3">The sequence shown here is derived from an EMBL/GenBank/DDBJ whole genome shotgun (WGS) entry which is preliminary data.</text>
</comment>
<proteinExistence type="predicted"/>
<keyword evidence="4" id="KW-1185">Reference proteome</keyword>
<feature type="domain" description="HTH-like" evidence="2">
    <location>
        <begin position="26"/>
        <end position="83"/>
    </location>
</feature>
<dbReference type="PANTHER" id="PTHR46889:SF4">
    <property type="entry name" value="TRANSPOSASE INSO FOR INSERTION SEQUENCE ELEMENT IS911B-RELATED"/>
    <property type="match status" value="1"/>
</dbReference>
<name>A0ABQ3VSG2_9CHLR</name>